<evidence type="ECO:0000256" key="3">
    <source>
        <dbReference type="SAM" id="Phobius"/>
    </source>
</evidence>
<dbReference type="Gramene" id="Pp3c25_620V3.7">
    <property type="protein sequence ID" value="Pp3c25_620V3.7"/>
    <property type="gene ID" value="Pp3c25_620"/>
</dbReference>
<evidence type="ECO:0000313" key="5">
    <source>
        <dbReference type="EnsemblPlants" id="Pp3c25_620V3.1"/>
    </source>
</evidence>
<dbReference type="STRING" id="3218.A0A2K1IDA5"/>
<proteinExistence type="inferred from homology"/>
<dbReference type="EMBL" id="ABEU02000025">
    <property type="protein sequence ID" value="PNR27259.1"/>
    <property type="molecule type" value="Genomic_DNA"/>
</dbReference>
<dbReference type="EnsemblPlants" id="Pp3c25_620V3.7">
    <property type="protein sequence ID" value="Pp3c25_620V3.7"/>
    <property type="gene ID" value="Pp3c25_620"/>
</dbReference>
<evidence type="ECO:0000256" key="1">
    <source>
        <dbReference type="ARBA" id="ARBA00008668"/>
    </source>
</evidence>
<dbReference type="Gramene" id="Pp3c25_620V3.1">
    <property type="protein sequence ID" value="Pp3c25_620V3.1"/>
    <property type="gene ID" value="Pp3c25_620"/>
</dbReference>
<reference evidence="5" key="3">
    <citation type="submission" date="2020-12" db="UniProtKB">
        <authorList>
            <consortium name="EnsemblPlants"/>
        </authorList>
    </citation>
    <scope>IDENTIFICATION</scope>
</reference>
<evidence type="ECO:0000313" key="6">
    <source>
        <dbReference type="Proteomes" id="UP000006727"/>
    </source>
</evidence>
<keyword evidence="3" id="KW-1133">Transmembrane helix</keyword>
<dbReference type="Pfam" id="PF00657">
    <property type="entry name" value="Lipase_GDSL"/>
    <property type="match status" value="1"/>
</dbReference>
<organism evidence="4">
    <name type="scientific">Physcomitrium patens</name>
    <name type="common">Spreading-leaved earth moss</name>
    <name type="synonym">Physcomitrella patens</name>
    <dbReference type="NCBI Taxonomy" id="3218"/>
    <lineage>
        <taxon>Eukaryota</taxon>
        <taxon>Viridiplantae</taxon>
        <taxon>Streptophyta</taxon>
        <taxon>Embryophyta</taxon>
        <taxon>Bryophyta</taxon>
        <taxon>Bryophytina</taxon>
        <taxon>Bryopsida</taxon>
        <taxon>Funariidae</taxon>
        <taxon>Funariales</taxon>
        <taxon>Funariaceae</taxon>
        <taxon>Physcomitrium</taxon>
    </lineage>
</organism>
<dbReference type="InParanoid" id="A0A2K1IDA5"/>
<keyword evidence="2" id="KW-0378">Hydrolase</keyword>
<keyword evidence="3" id="KW-0812">Transmembrane</keyword>
<gene>
    <name evidence="4" type="ORF">PHYPA_029411</name>
</gene>
<dbReference type="InterPro" id="IPR001087">
    <property type="entry name" value="GDSL"/>
</dbReference>
<dbReference type="InterPro" id="IPR051058">
    <property type="entry name" value="GDSL_Est/Lipase"/>
</dbReference>
<name>A0A2K1IDA5_PHYPA</name>
<sequence>MTRAISKQLMQWVVWLGALVPIIAGFSSATLTTAGKAPLVPALFIFGDSLADPGNNNHLISLAKSNHPPYGRQFDTHMATGRFTNGRTAVDFLAEELGLPLVPPFLDSSTKGQKLLQGVNYASAGSGILNSTGMFFGEIITTWKQLEYFRDSTQPEIYKLLGKKAGEDFFRKSIFYLISGSNDFVNGYYFLIPTTPHGISIQDLMQLLISTVSSQLKVLYDLGVRKVGVAGLAPLGCCPSQITKYNLTAGNCVEFLNDVSEKYNDALKNMLLQLREELEDFHLVYSNLYDPLMEAINNPAMYGFNFTHAACCGVGKLNGKFICIPYSRPCDDPQHHIFFDYYHPTSRMYDLIFRKVYFNGPPFSIPYSGQFLVNLTI</sequence>
<dbReference type="CDD" id="cd01837">
    <property type="entry name" value="SGNH_plant_lipase_like"/>
    <property type="match status" value="1"/>
</dbReference>
<reference evidence="4 6" key="2">
    <citation type="journal article" date="2018" name="Plant J.">
        <title>The Physcomitrella patens chromosome-scale assembly reveals moss genome structure and evolution.</title>
        <authorList>
            <person name="Lang D."/>
            <person name="Ullrich K.K."/>
            <person name="Murat F."/>
            <person name="Fuchs J."/>
            <person name="Jenkins J."/>
            <person name="Haas F.B."/>
            <person name="Piednoel M."/>
            <person name="Gundlach H."/>
            <person name="Van Bel M."/>
            <person name="Meyberg R."/>
            <person name="Vives C."/>
            <person name="Morata J."/>
            <person name="Symeonidi A."/>
            <person name="Hiss M."/>
            <person name="Muchero W."/>
            <person name="Kamisugi Y."/>
            <person name="Saleh O."/>
            <person name="Blanc G."/>
            <person name="Decker E.L."/>
            <person name="van Gessel N."/>
            <person name="Grimwood J."/>
            <person name="Hayes R.D."/>
            <person name="Graham S.W."/>
            <person name="Gunter L.E."/>
            <person name="McDaniel S.F."/>
            <person name="Hoernstein S.N.W."/>
            <person name="Larsson A."/>
            <person name="Li F.W."/>
            <person name="Perroud P.F."/>
            <person name="Phillips J."/>
            <person name="Ranjan P."/>
            <person name="Rokshar D.S."/>
            <person name="Rothfels C.J."/>
            <person name="Schneider L."/>
            <person name="Shu S."/>
            <person name="Stevenson D.W."/>
            <person name="Thummler F."/>
            <person name="Tillich M."/>
            <person name="Villarreal Aguilar J.C."/>
            <person name="Widiez T."/>
            <person name="Wong G.K."/>
            <person name="Wymore A."/>
            <person name="Zhang Y."/>
            <person name="Zimmer A.D."/>
            <person name="Quatrano R.S."/>
            <person name="Mayer K.F.X."/>
            <person name="Goodstein D."/>
            <person name="Casacuberta J.M."/>
            <person name="Vandepoele K."/>
            <person name="Reski R."/>
            <person name="Cuming A.C."/>
            <person name="Tuskan G.A."/>
            <person name="Maumus F."/>
            <person name="Salse J."/>
            <person name="Schmutz J."/>
            <person name="Rensing S.A."/>
        </authorList>
    </citation>
    <scope>NUCLEOTIDE SEQUENCE [LARGE SCALE GENOMIC DNA]</scope>
    <source>
        <strain evidence="5 6">cv. Gransden 2004</strain>
    </source>
</reference>
<evidence type="ECO:0000256" key="2">
    <source>
        <dbReference type="ARBA" id="ARBA00022801"/>
    </source>
</evidence>
<evidence type="ECO:0000313" key="4">
    <source>
        <dbReference type="EMBL" id="PNR27259.1"/>
    </source>
</evidence>
<reference evidence="4 6" key="1">
    <citation type="journal article" date="2008" name="Science">
        <title>The Physcomitrella genome reveals evolutionary insights into the conquest of land by plants.</title>
        <authorList>
            <person name="Rensing S."/>
            <person name="Lang D."/>
            <person name="Zimmer A."/>
            <person name="Terry A."/>
            <person name="Salamov A."/>
            <person name="Shapiro H."/>
            <person name="Nishiyama T."/>
            <person name="Perroud P.-F."/>
            <person name="Lindquist E."/>
            <person name="Kamisugi Y."/>
            <person name="Tanahashi T."/>
            <person name="Sakakibara K."/>
            <person name="Fujita T."/>
            <person name="Oishi K."/>
            <person name="Shin-I T."/>
            <person name="Kuroki Y."/>
            <person name="Toyoda A."/>
            <person name="Suzuki Y."/>
            <person name="Hashimoto A."/>
            <person name="Yamaguchi K."/>
            <person name="Sugano A."/>
            <person name="Kohara Y."/>
            <person name="Fujiyama A."/>
            <person name="Anterola A."/>
            <person name="Aoki S."/>
            <person name="Ashton N."/>
            <person name="Barbazuk W.B."/>
            <person name="Barker E."/>
            <person name="Bennetzen J."/>
            <person name="Bezanilla M."/>
            <person name="Blankenship R."/>
            <person name="Cho S.H."/>
            <person name="Dutcher S."/>
            <person name="Estelle M."/>
            <person name="Fawcett J.A."/>
            <person name="Gundlach H."/>
            <person name="Hanada K."/>
            <person name="Heyl A."/>
            <person name="Hicks K.A."/>
            <person name="Hugh J."/>
            <person name="Lohr M."/>
            <person name="Mayer K."/>
            <person name="Melkozernov A."/>
            <person name="Murata T."/>
            <person name="Nelson D."/>
            <person name="Pils B."/>
            <person name="Prigge M."/>
            <person name="Reiss B."/>
            <person name="Renner T."/>
            <person name="Rombauts S."/>
            <person name="Rushton P."/>
            <person name="Sanderfoot A."/>
            <person name="Schween G."/>
            <person name="Shiu S.-H."/>
            <person name="Stueber K."/>
            <person name="Theodoulou F.L."/>
            <person name="Tu H."/>
            <person name="Van de Peer Y."/>
            <person name="Verrier P.J."/>
            <person name="Waters E."/>
            <person name="Wood A."/>
            <person name="Yang L."/>
            <person name="Cove D."/>
            <person name="Cuming A."/>
            <person name="Hasebe M."/>
            <person name="Lucas S."/>
            <person name="Mishler D.B."/>
            <person name="Reski R."/>
            <person name="Grigoriev I."/>
            <person name="Quatrano R.S."/>
            <person name="Boore J.L."/>
        </authorList>
    </citation>
    <scope>NUCLEOTIDE SEQUENCE [LARGE SCALE GENOMIC DNA]</scope>
    <source>
        <strain evidence="5 6">cv. Gransden 2004</strain>
    </source>
</reference>
<dbReference type="InterPro" id="IPR036514">
    <property type="entry name" value="SGNH_hydro_sf"/>
</dbReference>
<dbReference type="PANTHER" id="PTHR45648">
    <property type="entry name" value="GDSL LIPASE/ACYLHYDROLASE FAMILY PROTEIN (AFU_ORTHOLOGUE AFUA_4G14700)"/>
    <property type="match status" value="1"/>
</dbReference>
<dbReference type="PaxDb" id="3218-PP1S215_17V6.1"/>
<dbReference type="EnsemblPlants" id="Pp3c25_620V3.1">
    <property type="protein sequence ID" value="Pp3c25_620V3.1"/>
    <property type="gene ID" value="Pp3c25_620"/>
</dbReference>
<feature type="transmembrane region" description="Helical" evidence="3">
    <location>
        <begin position="12"/>
        <end position="31"/>
    </location>
</feature>
<dbReference type="PANTHER" id="PTHR45648:SF152">
    <property type="match status" value="1"/>
</dbReference>
<dbReference type="Gene3D" id="3.40.50.1110">
    <property type="entry name" value="SGNH hydrolase"/>
    <property type="match status" value="1"/>
</dbReference>
<protein>
    <submittedName>
        <fullName evidence="4 5">Uncharacterized protein</fullName>
    </submittedName>
</protein>
<keyword evidence="3" id="KW-0472">Membrane</keyword>
<keyword evidence="6" id="KW-1185">Reference proteome</keyword>
<dbReference type="Proteomes" id="UP000006727">
    <property type="component" value="Chromosome 25"/>
</dbReference>
<dbReference type="AlphaFoldDB" id="A0A2K1IDA5"/>
<accession>A0A2K1IDA5</accession>
<comment type="similarity">
    <text evidence="1">Belongs to the 'GDSL' lipolytic enzyme family.</text>
</comment>
<dbReference type="InterPro" id="IPR035669">
    <property type="entry name" value="SGNH_plant_lipase-like"/>
</dbReference>
<dbReference type="GO" id="GO:0016788">
    <property type="term" value="F:hydrolase activity, acting on ester bonds"/>
    <property type="evidence" value="ECO:0007669"/>
    <property type="project" value="InterPro"/>
</dbReference>